<name>A0A7K4AKQ1_METSH</name>
<keyword evidence="8" id="KW-0238">DNA-binding</keyword>
<evidence type="ECO:0000313" key="16">
    <source>
        <dbReference type="Proteomes" id="UP000544742"/>
    </source>
</evidence>
<keyword evidence="4" id="KW-0227">DNA damage</keyword>
<dbReference type="GO" id="GO:0016829">
    <property type="term" value="F:lyase activity"/>
    <property type="evidence" value="ECO:0007669"/>
    <property type="project" value="UniProtKB-KW"/>
</dbReference>
<evidence type="ECO:0000256" key="7">
    <source>
        <dbReference type="ARBA" id="ARBA00022833"/>
    </source>
</evidence>
<reference evidence="15 16" key="1">
    <citation type="journal article" date="2020" name="Biotechnol. Biofuels">
        <title>New insights from the biogas microbiome by comprehensive genome-resolved metagenomics of nearly 1600 species originating from multiple anaerobic digesters.</title>
        <authorList>
            <person name="Campanaro S."/>
            <person name="Treu L."/>
            <person name="Rodriguez-R L.M."/>
            <person name="Kovalovszki A."/>
            <person name="Ziels R.M."/>
            <person name="Maus I."/>
            <person name="Zhu X."/>
            <person name="Kougias P.G."/>
            <person name="Basile A."/>
            <person name="Luo G."/>
            <person name="Schluter A."/>
            <person name="Konstantinidis K.T."/>
            <person name="Angelidaki I."/>
        </authorList>
    </citation>
    <scope>NUCLEOTIDE SEQUENCE [LARGE SCALE GENOMIC DNA]</scope>
    <source>
        <strain evidence="15">AS27yjCOA_157</strain>
    </source>
</reference>
<proteinExistence type="inferred from homology"/>
<dbReference type="SMART" id="SM01232">
    <property type="entry name" value="H2TH"/>
    <property type="match status" value="1"/>
</dbReference>
<accession>A0A7K4AKQ1</accession>
<evidence type="ECO:0000256" key="8">
    <source>
        <dbReference type="ARBA" id="ARBA00023125"/>
    </source>
</evidence>
<evidence type="ECO:0000256" key="1">
    <source>
        <dbReference type="ARBA" id="ARBA00001947"/>
    </source>
</evidence>
<evidence type="ECO:0000256" key="10">
    <source>
        <dbReference type="ARBA" id="ARBA00023239"/>
    </source>
</evidence>
<comment type="caution">
    <text evidence="15">The sequence shown here is derived from an EMBL/GenBank/DDBJ whole genome shotgun (WGS) entry which is preliminary data.</text>
</comment>
<evidence type="ECO:0000256" key="13">
    <source>
        <dbReference type="PROSITE-ProRule" id="PRU00391"/>
    </source>
</evidence>
<evidence type="ECO:0000259" key="14">
    <source>
        <dbReference type="PROSITE" id="PS51066"/>
    </source>
</evidence>
<dbReference type="Proteomes" id="UP000544742">
    <property type="component" value="Unassembled WGS sequence"/>
</dbReference>
<keyword evidence="15" id="KW-0540">Nuclease</keyword>
<feature type="domain" description="FPG-type" evidence="14">
    <location>
        <begin position="228"/>
        <end position="274"/>
    </location>
</feature>
<dbReference type="GO" id="GO:0008270">
    <property type="term" value="F:zinc ion binding"/>
    <property type="evidence" value="ECO:0007669"/>
    <property type="project" value="UniProtKB-KW"/>
</dbReference>
<keyword evidence="12" id="KW-0326">Glycosidase</keyword>
<keyword evidence="3" id="KW-0479">Metal-binding</keyword>
<dbReference type="GO" id="GO:0003906">
    <property type="term" value="F:DNA-(apurinic or apyrimidinic site) endonuclease activity"/>
    <property type="evidence" value="ECO:0007669"/>
    <property type="project" value="InterPro"/>
</dbReference>
<dbReference type="EMBL" id="JAAYUN010000195">
    <property type="protein sequence ID" value="NLJ23553.1"/>
    <property type="molecule type" value="Genomic_DNA"/>
</dbReference>
<evidence type="ECO:0000256" key="12">
    <source>
        <dbReference type="ARBA" id="ARBA00023295"/>
    </source>
</evidence>
<keyword evidence="7" id="KW-0862">Zinc</keyword>
<comment type="cofactor">
    <cofactor evidence="1">
        <name>Zn(2+)</name>
        <dbReference type="ChEBI" id="CHEBI:29105"/>
    </cofactor>
</comment>
<evidence type="ECO:0000256" key="6">
    <source>
        <dbReference type="ARBA" id="ARBA00022801"/>
    </source>
</evidence>
<evidence type="ECO:0000256" key="2">
    <source>
        <dbReference type="ARBA" id="ARBA00009409"/>
    </source>
</evidence>
<dbReference type="Pfam" id="PF06827">
    <property type="entry name" value="zf-FPG_IleRS"/>
    <property type="match status" value="1"/>
</dbReference>
<dbReference type="SUPFAM" id="SSF57716">
    <property type="entry name" value="Glucocorticoid receptor-like (DNA-binding domain)"/>
    <property type="match status" value="1"/>
</dbReference>
<dbReference type="PANTHER" id="PTHR22993">
    <property type="entry name" value="FORMAMIDOPYRIMIDINE-DNA GLYCOSYLASE"/>
    <property type="match status" value="1"/>
</dbReference>
<keyword evidence="15" id="KW-0255">Endonuclease</keyword>
<evidence type="ECO:0000256" key="11">
    <source>
        <dbReference type="ARBA" id="ARBA00023268"/>
    </source>
</evidence>
<dbReference type="SUPFAM" id="SSF81624">
    <property type="entry name" value="N-terminal domain of MutM-like DNA repair proteins"/>
    <property type="match status" value="1"/>
</dbReference>
<dbReference type="InterPro" id="IPR010979">
    <property type="entry name" value="Ribosomal_uS13-like_H2TH"/>
</dbReference>
<organism evidence="15 16">
    <name type="scientific">Methanothrix soehngenii</name>
    <name type="common">Methanosaeta concilii</name>
    <dbReference type="NCBI Taxonomy" id="2223"/>
    <lineage>
        <taxon>Archaea</taxon>
        <taxon>Methanobacteriati</taxon>
        <taxon>Methanobacteriota</taxon>
        <taxon>Stenosarchaea group</taxon>
        <taxon>Methanomicrobia</taxon>
        <taxon>Methanotrichales</taxon>
        <taxon>Methanotrichaceae</taxon>
        <taxon>Methanothrix</taxon>
    </lineage>
</organism>
<evidence type="ECO:0000256" key="9">
    <source>
        <dbReference type="ARBA" id="ARBA00023204"/>
    </source>
</evidence>
<dbReference type="PANTHER" id="PTHR22993:SF9">
    <property type="entry name" value="FORMAMIDOPYRIMIDINE-DNA GLYCOSYLASE"/>
    <property type="match status" value="1"/>
</dbReference>
<evidence type="ECO:0000256" key="4">
    <source>
        <dbReference type="ARBA" id="ARBA00022763"/>
    </source>
</evidence>
<keyword evidence="11" id="KW-0511">Multifunctional enzyme</keyword>
<evidence type="ECO:0000313" key="15">
    <source>
        <dbReference type="EMBL" id="NLJ23553.1"/>
    </source>
</evidence>
<dbReference type="InterPro" id="IPR035937">
    <property type="entry name" value="FPG_N"/>
</dbReference>
<dbReference type="Gene3D" id="1.10.8.50">
    <property type="match status" value="1"/>
</dbReference>
<dbReference type="InterPro" id="IPR000214">
    <property type="entry name" value="Znf_DNA_glyclase/AP_lyase"/>
</dbReference>
<dbReference type="PROSITE" id="PS51066">
    <property type="entry name" value="ZF_FPG_2"/>
    <property type="match status" value="1"/>
</dbReference>
<comment type="similarity">
    <text evidence="2">Belongs to the FPG family.</text>
</comment>
<keyword evidence="10" id="KW-0456">Lyase</keyword>
<protein>
    <submittedName>
        <fullName evidence="15">Endonuclease VIII</fullName>
    </submittedName>
</protein>
<gene>
    <name evidence="15" type="ORF">GX426_10680</name>
</gene>
<dbReference type="SUPFAM" id="SSF46946">
    <property type="entry name" value="S13-like H2TH domain"/>
    <property type="match status" value="1"/>
</dbReference>
<dbReference type="GO" id="GO:0034039">
    <property type="term" value="F:8-oxo-7,8-dihydroguanine DNA N-glycosylase activity"/>
    <property type="evidence" value="ECO:0007669"/>
    <property type="project" value="TreeGrafter"/>
</dbReference>
<dbReference type="InterPro" id="IPR015886">
    <property type="entry name" value="H2TH_FPG"/>
</dbReference>
<keyword evidence="9" id="KW-0234">DNA repair</keyword>
<dbReference type="RefSeq" id="WP_342473206.1">
    <property type="nucleotide sequence ID" value="NZ_JBCEYP010000026.1"/>
</dbReference>
<keyword evidence="5 13" id="KW-0863">Zinc-finger</keyword>
<evidence type="ECO:0000256" key="3">
    <source>
        <dbReference type="ARBA" id="ARBA00022723"/>
    </source>
</evidence>
<dbReference type="GO" id="GO:0006284">
    <property type="term" value="P:base-excision repair"/>
    <property type="evidence" value="ECO:0007669"/>
    <property type="project" value="InterPro"/>
</dbReference>
<evidence type="ECO:0000256" key="5">
    <source>
        <dbReference type="ARBA" id="ARBA00022771"/>
    </source>
</evidence>
<dbReference type="InterPro" id="IPR010663">
    <property type="entry name" value="Znf_FPG/IleRS"/>
</dbReference>
<dbReference type="AlphaFoldDB" id="A0A7K4AKQ1"/>
<sequence>MIELPEAFNLSNQLNDTVSGKRIAEVTGAHTPHKLAWYYGDPSAYSDLLVGKTVEKASPFGSMVEMKAEGANILFGEGVNIRLHDKVEKCPAKHQLLIEFDDHSALSLSVQMYGGVGAFAEGELDNDYYRAAKEKPSPLTPAFDKAYFYAIVSAPNVQKLSLKGLLATEQRIPGLGNGILQDILFNAKMHPKKKAGSLSYGDKEALFDSLKTTISAMAAKGGRDAERGLFGNPGGYETILCKNTANKPCPVCGTMIKKEAYMGGSVYYCDKCQEL</sequence>
<keyword evidence="6" id="KW-0378">Hydrolase</keyword>
<dbReference type="GO" id="GO:0003684">
    <property type="term" value="F:damaged DNA binding"/>
    <property type="evidence" value="ECO:0007669"/>
    <property type="project" value="InterPro"/>
</dbReference>